<dbReference type="Proteomes" id="UP000663981">
    <property type="component" value="Unassembled WGS sequence"/>
</dbReference>
<evidence type="ECO:0000256" key="8">
    <source>
        <dbReference type="ARBA" id="ARBA00022777"/>
    </source>
</evidence>
<keyword evidence="9 12" id="KW-1133">Transmembrane helix</keyword>
<evidence type="ECO:0000256" key="12">
    <source>
        <dbReference type="SAM" id="Phobius"/>
    </source>
</evidence>
<dbReference type="Gene3D" id="6.10.340.10">
    <property type="match status" value="1"/>
</dbReference>
<dbReference type="CDD" id="cd12912">
    <property type="entry name" value="PDC2_MCP_like"/>
    <property type="match status" value="1"/>
</dbReference>
<dbReference type="PANTHER" id="PTHR34220">
    <property type="entry name" value="SENSOR HISTIDINE KINASE YPDA"/>
    <property type="match status" value="1"/>
</dbReference>
<dbReference type="EMBL" id="JAGDEL010000014">
    <property type="protein sequence ID" value="MBO1513468.1"/>
    <property type="molecule type" value="Genomic_DNA"/>
</dbReference>
<dbReference type="Pfam" id="PF06580">
    <property type="entry name" value="His_kinase"/>
    <property type="match status" value="1"/>
</dbReference>
<dbReference type="InterPro" id="IPR003594">
    <property type="entry name" value="HATPase_dom"/>
</dbReference>
<keyword evidence="4" id="KW-1003">Cell membrane</keyword>
<dbReference type="CDD" id="cd18773">
    <property type="entry name" value="PDC1_HK_sensor"/>
    <property type="match status" value="1"/>
</dbReference>
<feature type="transmembrane region" description="Helical" evidence="12">
    <location>
        <begin position="306"/>
        <end position="329"/>
    </location>
</feature>
<evidence type="ECO:0000256" key="10">
    <source>
        <dbReference type="ARBA" id="ARBA00023012"/>
    </source>
</evidence>
<keyword evidence="15" id="KW-1185">Reference proteome</keyword>
<dbReference type="SMART" id="SM00304">
    <property type="entry name" value="HAMP"/>
    <property type="match status" value="1"/>
</dbReference>
<comment type="subcellular location">
    <subcellularLocation>
        <location evidence="2">Cell membrane</location>
        <topology evidence="2">Multi-pass membrane protein</topology>
    </subcellularLocation>
</comment>
<dbReference type="Gene3D" id="3.30.565.10">
    <property type="entry name" value="Histidine kinase-like ATPase, C-terminal domain"/>
    <property type="match status" value="1"/>
</dbReference>
<evidence type="ECO:0000259" key="13">
    <source>
        <dbReference type="PROSITE" id="PS50885"/>
    </source>
</evidence>
<evidence type="ECO:0000313" key="15">
    <source>
        <dbReference type="Proteomes" id="UP000663981"/>
    </source>
</evidence>
<comment type="caution">
    <text evidence="14">The sequence shown here is derived from an EMBL/GenBank/DDBJ whole genome shotgun (WGS) entry which is preliminary data.</text>
</comment>
<evidence type="ECO:0000256" key="3">
    <source>
        <dbReference type="ARBA" id="ARBA00012438"/>
    </source>
</evidence>
<comment type="catalytic activity">
    <reaction evidence="1">
        <text>ATP + protein L-histidine = ADP + protein N-phospho-L-histidine.</text>
        <dbReference type="EC" id="2.7.13.3"/>
    </reaction>
</comment>
<keyword evidence="10" id="KW-0902">Two-component regulatory system</keyword>
<evidence type="ECO:0000256" key="7">
    <source>
        <dbReference type="ARBA" id="ARBA00022692"/>
    </source>
</evidence>
<name>A0ABS3N5G7_9BACI</name>
<dbReference type="RefSeq" id="WP_207980416.1">
    <property type="nucleotide sequence ID" value="NZ_JAGDEL010000014.1"/>
</dbReference>
<dbReference type="InterPro" id="IPR003660">
    <property type="entry name" value="HAMP_dom"/>
</dbReference>
<dbReference type="InterPro" id="IPR033479">
    <property type="entry name" value="dCache_1"/>
</dbReference>
<feature type="domain" description="HAMP" evidence="13">
    <location>
        <begin position="326"/>
        <end position="378"/>
    </location>
</feature>
<evidence type="ECO:0000256" key="6">
    <source>
        <dbReference type="ARBA" id="ARBA00022679"/>
    </source>
</evidence>
<sequence>MKNIIENTKKIIQYKNHSFMTKLFIFSSFLVILPIISVGLISYYISSVELKEEATHYNLQVIEQVEARIEDYIRDFDLTSLKIVNSPDLINFLKLQSMYEDEDGEIRESVRELLINAQYSRPDISNITVYLDNNAQFIDLLGNKNYYPTYKMKNEYWYSTVPQNGLAILVSRTLKLKDKEVPVISLVRRLYNPETLQHVGMLIIDINFRRFNEFSNKVTPGNNGYFFILDANDHYVYHPNQSILGDKVKVSGLTKLPSETNGSILLENERKDFFTYTQSKDLGWTFFTAIPYHDLTKGTILIRQTILWTIVISLIIAYLVGYVFATGLLRPIKRLHLFMKKVEVGKLDSRVKVETNDEIGQLSVGFNNMVQKLSGLLEEVYFAKLRETEMSLRQKDIELKVLQSQINPHFLYNSLETIRGMALEIEQENIAIMSSSLGKLLRYNLRNTSTIVTLQEEMKFSEMYLQIQKFRFDSQFECEFNIPKWAKKLTVVKFTLQPLLENCFLHGFRSNSNIIKIDISVHKDTESSFIIEVRDTGVGISEEELRNILFNLKHREITDGGTSIGIVNVHQRIVKSFGSEYGIQLTNNLNGRGTVVKIRMPIIE</sequence>
<dbReference type="InterPro" id="IPR050640">
    <property type="entry name" value="Bact_2-comp_sensor_kinase"/>
</dbReference>
<evidence type="ECO:0000256" key="11">
    <source>
        <dbReference type="ARBA" id="ARBA00023136"/>
    </source>
</evidence>
<dbReference type="PRINTS" id="PR00344">
    <property type="entry name" value="BCTRLSENSOR"/>
</dbReference>
<evidence type="ECO:0000313" key="14">
    <source>
        <dbReference type="EMBL" id="MBO1513468.1"/>
    </source>
</evidence>
<gene>
    <name evidence="14" type="ORF">I7822_17595</name>
</gene>
<dbReference type="InterPro" id="IPR010559">
    <property type="entry name" value="Sig_transdc_His_kin_internal"/>
</dbReference>
<evidence type="ECO:0000256" key="5">
    <source>
        <dbReference type="ARBA" id="ARBA00022553"/>
    </source>
</evidence>
<feature type="transmembrane region" description="Helical" evidence="12">
    <location>
        <begin position="23"/>
        <end position="45"/>
    </location>
</feature>
<evidence type="ECO:0000256" key="1">
    <source>
        <dbReference type="ARBA" id="ARBA00000085"/>
    </source>
</evidence>
<keyword evidence="6" id="KW-0808">Transferase</keyword>
<dbReference type="SUPFAM" id="SSF55874">
    <property type="entry name" value="ATPase domain of HSP90 chaperone/DNA topoisomerase II/histidine kinase"/>
    <property type="match status" value="1"/>
</dbReference>
<dbReference type="PANTHER" id="PTHR34220:SF7">
    <property type="entry name" value="SENSOR HISTIDINE KINASE YPDA"/>
    <property type="match status" value="1"/>
</dbReference>
<dbReference type="InterPro" id="IPR036890">
    <property type="entry name" value="HATPase_C_sf"/>
</dbReference>
<protein>
    <recommendedName>
        <fullName evidence="3">histidine kinase</fullName>
        <ecNumber evidence="3">2.7.13.3</ecNumber>
    </recommendedName>
</protein>
<reference evidence="14 15" key="1">
    <citation type="submission" date="2021-03" db="EMBL/GenBank/DDBJ databases">
        <title>Whole genome sequence of Metabacillus bambusae BG109.</title>
        <authorList>
            <person name="Jeong J.W."/>
        </authorList>
    </citation>
    <scope>NUCLEOTIDE SEQUENCE [LARGE SCALE GENOMIC DNA]</scope>
    <source>
        <strain evidence="14 15">BG109</strain>
    </source>
</reference>
<dbReference type="EC" id="2.7.13.3" evidence="3"/>
<organism evidence="14 15">
    <name type="scientific">Metabacillus bambusae</name>
    <dbReference type="NCBI Taxonomy" id="2795218"/>
    <lineage>
        <taxon>Bacteria</taxon>
        <taxon>Bacillati</taxon>
        <taxon>Bacillota</taxon>
        <taxon>Bacilli</taxon>
        <taxon>Bacillales</taxon>
        <taxon>Bacillaceae</taxon>
        <taxon>Metabacillus</taxon>
    </lineage>
</organism>
<dbReference type="PROSITE" id="PS50885">
    <property type="entry name" value="HAMP"/>
    <property type="match status" value="1"/>
</dbReference>
<accession>A0ABS3N5G7</accession>
<dbReference type="CDD" id="cd06225">
    <property type="entry name" value="HAMP"/>
    <property type="match status" value="1"/>
</dbReference>
<keyword evidence="5" id="KW-0597">Phosphoprotein</keyword>
<keyword evidence="7 12" id="KW-0812">Transmembrane</keyword>
<dbReference type="InterPro" id="IPR004358">
    <property type="entry name" value="Sig_transdc_His_kin-like_C"/>
</dbReference>
<proteinExistence type="predicted"/>
<dbReference type="Pfam" id="PF02518">
    <property type="entry name" value="HATPase_c"/>
    <property type="match status" value="1"/>
</dbReference>
<evidence type="ECO:0000256" key="9">
    <source>
        <dbReference type="ARBA" id="ARBA00022989"/>
    </source>
</evidence>
<dbReference type="Pfam" id="PF02743">
    <property type="entry name" value="dCache_1"/>
    <property type="match status" value="1"/>
</dbReference>
<keyword evidence="11 12" id="KW-0472">Membrane</keyword>
<dbReference type="Pfam" id="PF00672">
    <property type="entry name" value="HAMP"/>
    <property type="match status" value="1"/>
</dbReference>
<evidence type="ECO:0000256" key="2">
    <source>
        <dbReference type="ARBA" id="ARBA00004651"/>
    </source>
</evidence>
<evidence type="ECO:0000256" key="4">
    <source>
        <dbReference type="ARBA" id="ARBA00022475"/>
    </source>
</evidence>
<keyword evidence="8 14" id="KW-0418">Kinase</keyword>
<dbReference type="SUPFAM" id="SSF158472">
    <property type="entry name" value="HAMP domain-like"/>
    <property type="match status" value="1"/>
</dbReference>
<dbReference type="GO" id="GO:0016301">
    <property type="term" value="F:kinase activity"/>
    <property type="evidence" value="ECO:0007669"/>
    <property type="project" value="UniProtKB-KW"/>
</dbReference>
<dbReference type="Gene3D" id="3.30.450.20">
    <property type="entry name" value="PAS domain"/>
    <property type="match status" value="1"/>
</dbReference>